<protein>
    <submittedName>
        <fullName evidence="2">Uncharacterized protein</fullName>
    </submittedName>
</protein>
<evidence type="ECO:0000313" key="2">
    <source>
        <dbReference type="EMBL" id="XAO74445.1"/>
    </source>
</evidence>
<reference evidence="2 3" key="1">
    <citation type="submission" date="2024-04" db="EMBL/GenBank/DDBJ databases">
        <title>Genome sequencing and assembly of rice foliar adapted Chryseobacterium endophyticum OsEnb-ALM-A6.</title>
        <authorList>
            <person name="Kumar S."/>
            <person name="Javed M."/>
            <person name="Chouhan V."/>
            <person name="Charishma K."/>
            <person name="Patel A."/>
            <person name="Kumar M."/>
            <person name="Sahu K.P."/>
            <person name="Kumar A."/>
        </authorList>
    </citation>
    <scope>NUCLEOTIDE SEQUENCE [LARGE SCALE GENOMIC DNA]</scope>
    <source>
        <strain evidence="2 3">OsEnb-ALM-A6</strain>
    </source>
</reference>
<dbReference type="Proteomes" id="UP001463665">
    <property type="component" value="Chromosome"/>
</dbReference>
<keyword evidence="1" id="KW-0812">Transmembrane</keyword>
<feature type="transmembrane region" description="Helical" evidence="1">
    <location>
        <begin position="16"/>
        <end position="37"/>
    </location>
</feature>
<evidence type="ECO:0000313" key="3">
    <source>
        <dbReference type="Proteomes" id="UP001463665"/>
    </source>
</evidence>
<keyword evidence="3" id="KW-1185">Reference proteome</keyword>
<name>A0AAU6WNY4_9FLAO</name>
<sequence length="213" mass="24383">MGKGIRNILNGKSGTVLSLGFGKVTVFILVFLFHSFYSQEGFGTAPSITVSGNAKIYSTDPDFNRQFLAQENIDYQIVSSGKAYVFKSKSADKKIAKRKPKASVQNIDQARLKKIKQNISDFEQQKNSFNFCNIDNAPFSRELPYSSDSNRNYIAPSTFSNDFSKVCVFQYKYLISLVLEYLYVWKYHYFNSRSLEFCFSRIFSVRPPPFSLS</sequence>
<dbReference type="EMBL" id="CP154834">
    <property type="protein sequence ID" value="XAO74445.1"/>
    <property type="molecule type" value="Genomic_DNA"/>
</dbReference>
<evidence type="ECO:0000256" key="1">
    <source>
        <dbReference type="SAM" id="Phobius"/>
    </source>
</evidence>
<gene>
    <name evidence="2" type="ORF">AAFP95_23110</name>
</gene>
<keyword evidence="1" id="KW-0472">Membrane</keyword>
<keyword evidence="1" id="KW-1133">Transmembrane helix</keyword>
<proteinExistence type="predicted"/>
<dbReference type="AlphaFoldDB" id="A0AAU6WNY4"/>
<organism evidence="2 3">
    <name type="scientific">Chryseobacterium endophyticum</name>
    <dbReference type="NCBI Taxonomy" id="1854762"/>
    <lineage>
        <taxon>Bacteria</taxon>
        <taxon>Pseudomonadati</taxon>
        <taxon>Bacteroidota</taxon>
        <taxon>Flavobacteriia</taxon>
        <taxon>Flavobacteriales</taxon>
        <taxon>Weeksellaceae</taxon>
        <taxon>Chryseobacterium group</taxon>
        <taxon>Chryseobacterium</taxon>
    </lineage>
</organism>
<accession>A0AAU6WNY4</accession>
<dbReference type="RefSeq" id="WP_294239429.1">
    <property type="nucleotide sequence ID" value="NZ_CP154834.1"/>
</dbReference>